<dbReference type="InterPro" id="IPR036390">
    <property type="entry name" value="WH_DNA-bd_sf"/>
</dbReference>
<name>A0ABT8KAP6_9MICO</name>
<dbReference type="InterPro" id="IPR011991">
    <property type="entry name" value="ArsR-like_HTH"/>
</dbReference>
<sequence length="389" mass="39998">MSTSGSPSVLRVLNDRAALEVLVREETVSRSQLENLVGLSKPATSQLLARLEHAGLVAKAGHRQDGPGPRAQLWSLKADAGFAAGVDVSAAGIDVAIADLRGTVVAEEFTPADRLGPRDALLVALTAASVKAGIAPETLTHISIGIPGAVDQQTGYLRYASELPGWKQVDLLHLLDDALPVPVTIENDVNLVALNEMAHGTAQGRSDFFLLWIAERGVGSSVVVGGELIRGATLGAGEIGFTPVPDLATATTPFIGHRFGDLITNAALLDLAAAHGIRATGAIDALEQGLATDPDGFPRDFARRISAGLAAVVSILDPELIILDGDICVAGGDRLAALVAESLAGLVEPRVPIVSGRDDASSVRAGAVQAALVPAREAHFAAGSTIDVP</sequence>
<protein>
    <submittedName>
        <fullName evidence="3">ROK family transcriptional regulator</fullName>
    </submittedName>
</protein>
<dbReference type="InterPro" id="IPR000835">
    <property type="entry name" value="HTH_MarR-typ"/>
</dbReference>
<evidence type="ECO:0000259" key="2">
    <source>
        <dbReference type="Pfam" id="PF12802"/>
    </source>
</evidence>
<evidence type="ECO:0000313" key="3">
    <source>
        <dbReference type="EMBL" id="MDN4614083.1"/>
    </source>
</evidence>
<keyword evidence="4" id="KW-1185">Reference proteome</keyword>
<dbReference type="EMBL" id="JAROCF010000001">
    <property type="protein sequence ID" value="MDN4614083.1"/>
    <property type="molecule type" value="Genomic_DNA"/>
</dbReference>
<dbReference type="InterPro" id="IPR000600">
    <property type="entry name" value="ROK"/>
</dbReference>
<comment type="caution">
    <text evidence="3">The sequence shown here is derived from an EMBL/GenBank/DDBJ whole genome shotgun (WGS) entry which is preliminary data.</text>
</comment>
<evidence type="ECO:0000256" key="1">
    <source>
        <dbReference type="ARBA" id="ARBA00006479"/>
    </source>
</evidence>
<dbReference type="SUPFAM" id="SSF46785">
    <property type="entry name" value="Winged helix' DNA-binding domain"/>
    <property type="match status" value="1"/>
</dbReference>
<dbReference type="PANTHER" id="PTHR18964">
    <property type="entry name" value="ROK (REPRESSOR, ORF, KINASE) FAMILY"/>
    <property type="match status" value="1"/>
</dbReference>
<dbReference type="CDD" id="cd00090">
    <property type="entry name" value="HTH_ARSR"/>
    <property type="match status" value="1"/>
</dbReference>
<dbReference type="PANTHER" id="PTHR18964:SF149">
    <property type="entry name" value="BIFUNCTIONAL UDP-N-ACETYLGLUCOSAMINE 2-EPIMERASE_N-ACETYLMANNOSAMINE KINASE"/>
    <property type="match status" value="1"/>
</dbReference>
<proteinExistence type="inferred from homology"/>
<gene>
    <name evidence="3" type="ORF">P5G50_06415</name>
</gene>
<organism evidence="3 4">
    <name type="scientific">Leifsonia williamsii</name>
    <dbReference type="NCBI Taxonomy" id="3035919"/>
    <lineage>
        <taxon>Bacteria</taxon>
        <taxon>Bacillati</taxon>
        <taxon>Actinomycetota</taxon>
        <taxon>Actinomycetes</taxon>
        <taxon>Micrococcales</taxon>
        <taxon>Microbacteriaceae</taxon>
        <taxon>Leifsonia</taxon>
    </lineage>
</organism>
<dbReference type="SUPFAM" id="SSF53067">
    <property type="entry name" value="Actin-like ATPase domain"/>
    <property type="match status" value="1"/>
</dbReference>
<comment type="similarity">
    <text evidence="1">Belongs to the ROK (NagC/XylR) family.</text>
</comment>
<dbReference type="Pfam" id="PF12802">
    <property type="entry name" value="MarR_2"/>
    <property type="match status" value="1"/>
</dbReference>
<dbReference type="Gene3D" id="3.30.420.40">
    <property type="match status" value="2"/>
</dbReference>
<accession>A0ABT8KAP6</accession>
<evidence type="ECO:0000313" key="4">
    <source>
        <dbReference type="Proteomes" id="UP001174208"/>
    </source>
</evidence>
<dbReference type="RefSeq" id="WP_301210532.1">
    <property type="nucleotide sequence ID" value="NZ_JAROCF010000001.1"/>
</dbReference>
<dbReference type="InterPro" id="IPR036388">
    <property type="entry name" value="WH-like_DNA-bd_sf"/>
</dbReference>
<dbReference type="Pfam" id="PF00480">
    <property type="entry name" value="ROK"/>
    <property type="match status" value="1"/>
</dbReference>
<dbReference type="CDD" id="cd23763">
    <property type="entry name" value="ASKHA_ATPase_ROK"/>
    <property type="match status" value="1"/>
</dbReference>
<reference evidence="3" key="1">
    <citation type="submission" date="2023-06" db="EMBL/GenBank/DDBJ databases">
        <title>MT1 and MT2 Draft Genomes of Novel Species.</title>
        <authorList>
            <person name="Venkateswaran K."/>
        </authorList>
    </citation>
    <scope>NUCLEOTIDE SEQUENCE</scope>
    <source>
        <strain evidence="3">F6_8S_P_1B</strain>
    </source>
</reference>
<dbReference type="Gene3D" id="1.10.10.10">
    <property type="entry name" value="Winged helix-like DNA-binding domain superfamily/Winged helix DNA-binding domain"/>
    <property type="match status" value="1"/>
</dbReference>
<dbReference type="Proteomes" id="UP001174208">
    <property type="component" value="Unassembled WGS sequence"/>
</dbReference>
<dbReference type="InterPro" id="IPR043129">
    <property type="entry name" value="ATPase_NBD"/>
</dbReference>
<feature type="domain" description="HTH marR-type" evidence="2">
    <location>
        <begin position="18"/>
        <end position="66"/>
    </location>
</feature>